<dbReference type="InterPro" id="IPR036259">
    <property type="entry name" value="MFS_trans_sf"/>
</dbReference>
<comment type="caution">
    <text evidence="9">The sequence shown here is derived from an EMBL/GenBank/DDBJ whole genome shotgun (WGS) entry which is preliminary data.</text>
</comment>
<feature type="transmembrane region" description="Helical" evidence="7">
    <location>
        <begin position="238"/>
        <end position="260"/>
    </location>
</feature>
<comment type="subcellular location">
    <subcellularLocation>
        <location evidence="1">Cell membrane</location>
        <topology evidence="1">Multi-pass membrane protein</topology>
    </subcellularLocation>
</comment>
<accession>A0ABP3W1J0</accession>
<dbReference type="Pfam" id="PF07690">
    <property type="entry name" value="MFS_1"/>
    <property type="match status" value="1"/>
</dbReference>
<dbReference type="SUPFAM" id="SSF103473">
    <property type="entry name" value="MFS general substrate transporter"/>
    <property type="match status" value="1"/>
</dbReference>
<evidence type="ECO:0000256" key="2">
    <source>
        <dbReference type="ARBA" id="ARBA00022448"/>
    </source>
</evidence>
<feature type="transmembrane region" description="Helical" evidence="7">
    <location>
        <begin position="15"/>
        <end position="32"/>
    </location>
</feature>
<keyword evidence="2" id="KW-0813">Transport</keyword>
<keyword evidence="3" id="KW-1003">Cell membrane</keyword>
<dbReference type="Gene3D" id="1.20.1250.20">
    <property type="entry name" value="MFS general substrate transporter like domains"/>
    <property type="match status" value="1"/>
</dbReference>
<dbReference type="EMBL" id="BAAACI010000006">
    <property type="protein sequence ID" value="GAA0772415.1"/>
    <property type="molecule type" value="Genomic_DNA"/>
</dbReference>
<dbReference type="InterPro" id="IPR020846">
    <property type="entry name" value="MFS_dom"/>
</dbReference>
<evidence type="ECO:0000256" key="6">
    <source>
        <dbReference type="ARBA" id="ARBA00023136"/>
    </source>
</evidence>
<dbReference type="PANTHER" id="PTHR43266">
    <property type="entry name" value="MACROLIDE-EFFLUX PROTEIN"/>
    <property type="match status" value="1"/>
</dbReference>
<feature type="transmembrane region" description="Helical" evidence="7">
    <location>
        <begin position="272"/>
        <end position="291"/>
    </location>
</feature>
<keyword evidence="4 7" id="KW-0812">Transmembrane</keyword>
<dbReference type="CDD" id="cd06173">
    <property type="entry name" value="MFS_MefA_like"/>
    <property type="match status" value="1"/>
</dbReference>
<dbReference type="PROSITE" id="PS50850">
    <property type="entry name" value="MFS"/>
    <property type="match status" value="1"/>
</dbReference>
<keyword evidence="6 7" id="KW-0472">Membrane</keyword>
<feature type="transmembrane region" description="Helical" evidence="7">
    <location>
        <begin position="400"/>
        <end position="417"/>
    </location>
</feature>
<keyword evidence="5 7" id="KW-1133">Transmembrane helix</keyword>
<gene>
    <name evidence="9" type="ORF">GCM10008908_18630</name>
</gene>
<evidence type="ECO:0000256" key="5">
    <source>
        <dbReference type="ARBA" id="ARBA00022989"/>
    </source>
</evidence>
<feature type="transmembrane region" description="Helical" evidence="7">
    <location>
        <begin position="38"/>
        <end position="59"/>
    </location>
</feature>
<sequence length="426" mass="47203">MLDVLNKKKVIKTNIILYTAGQIVSLFGTYIFNFFMSLYVLQVTGSALSFGLTFGISILPRIIFGPISGVVVDRLDRKKIIVSFDFLCGIIVLLFWGASSLWGLKNIFIYIATFLLSACNTLFNTALAASIPNIVDDDGIVKVNSLRQMIDSAASVCAPFLGGILFSFIDINFFIVINGVSFIFSAITEIFIRFDVNNNSYVDVQETNESEAISKSSHISDFIDGVKYLKSQKWLINLCYFMFFFNSLIIIGLVITLPYITNEILGFSSEQYGILNTMYPLGLVIASLVYSKMAGDKNNNRRITKCIFIMSVSIFIMGLIASQKMFTLSNLGYLSVFGVLYFIIGFAEALVNVPIYILIQKMIPNDKLGRVYSIIETLVLGLAPISSIVGGLLVEQISPWIIQIICGISMVLLTTLLKKVGKVYSA</sequence>
<evidence type="ECO:0000256" key="3">
    <source>
        <dbReference type="ARBA" id="ARBA00022475"/>
    </source>
</evidence>
<organism evidence="9 10">
    <name type="scientific">Clostridium subterminale</name>
    <dbReference type="NCBI Taxonomy" id="1550"/>
    <lineage>
        <taxon>Bacteria</taxon>
        <taxon>Bacillati</taxon>
        <taxon>Bacillota</taxon>
        <taxon>Clostridia</taxon>
        <taxon>Eubacteriales</taxon>
        <taxon>Clostridiaceae</taxon>
        <taxon>Clostridium</taxon>
    </lineage>
</organism>
<name>A0ABP3W1J0_CLOSU</name>
<dbReference type="Proteomes" id="UP001501047">
    <property type="component" value="Unassembled WGS sequence"/>
</dbReference>
<proteinExistence type="predicted"/>
<evidence type="ECO:0000259" key="8">
    <source>
        <dbReference type="PROSITE" id="PS50850"/>
    </source>
</evidence>
<feature type="domain" description="Major facilitator superfamily (MFS) profile" evidence="8">
    <location>
        <begin position="232"/>
        <end position="426"/>
    </location>
</feature>
<feature type="transmembrane region" description="Helical" evidence="7">
    <location>
        <begin position="80"/>
        <end position="101"/>
    </location>
</feature>
<feature type="transmembrane region" description="Helical" evidence="7">
    <location>
        <begin position="333"/>
        <end position="359"/>
    </location>
</feature>
<dbReference type="RefSeq" id="WP_343825785.1">
    <property type="nucleotide sequence ID" value="NZ_BAAACI010000006.1"/>
</dbReference>
<evidence type="ECO:0000313" key="9">
    <source>
        <dbReference type="EMBL" id="GAA0772415.1"/>
    </source>
</evidence>
<evidence type="ECO:0000256" key="7">
    <source>
        <dbReference type="SAM" id="Phobius"/>
    </source>
</evidence>
<feature type="transmembrane region" description="Helical" evidence="7">
    <location>
        <begin position="303"/>
        <end position="321"/>
    </location>
</feature>
<evidence type="ECO:0000313" key="10">
    <source>
        <dbReference type="Proteomes" id="UP001501047"/>
    </source>
</evidence>
<keyword evidence="10" id="KW-1185">Reference proteome</keyword>
<dbReference type="InterPro" id="IPR011701">
    <property type="entry name" value="MFS"/>
</dbReference>
<feature type="transmembrane region" description="Helical" evidence="7">
    <location>
        <begin position="107"/>
        <end position="129"/>
    </location>
</feature>
<reference evidence="10" key="1">
    <citation type="journal article" date="2019" name="Int. J. Syst. Evol. Microbiol.">
        <title>The Global Catalogue of Microorganisms (GCM) 10K type strain sequencing project: providing services to taxonomists for standard genome sequencing and annotation.</title>
        <authorList>
            <consortium name="The Broad Institute Genomics Platform"/>
            <consortium name="The Broad Institute Genome Sequencing Center for Infectious Disease"/>
            <person name="Wu L."/>
            <person name="Ma J."/>
        </authorList>
    </citation>
    <scope>NUCLEOTIDE SEQUENCE [LARGE SCALE GENOMIC DNA]</scope>
    <source>
        <strain evidence="10">JCM 1417</strain>
    </source>
</reference>
<evidence type="ECO:0000256" key="1">
    <source>
        <dbReference type="ARBA" id="ARBA00004651"/>
    </source>
</evidence>
<evidence type="ECO:0000256" key="4">
    <source>
        <dbReference type="ARBA" id="ARBA00022692"/>
    </source>
</evidence>
<dbReference type="PANTHER" id="PTHR43266:SF9">
    <property type="entry name" value="PERMEASE, MAJOR FACILITATOR SUPERFAMILY-RELATED"/>
    <property type="match status" value="1"/>
</dbReference>
<protein>
    <submittedName>
        <fullName evidence="9">MFS transporter</fullName>
    </submittedName>
</protein>
<feature type="transmembrane region" description="Helical" evidence="7">
    <location>
        <begin position="371"/>
        <end position="394"/>
    </location>
</feature>